<organism evidence="3 4">
    <name type="scientific">Saccharomyces kudriavzevii (strain ATCC MYA-4449 / AS 2.2408 / CBS 8840 / NBRC 1802 / NCYC 2889)</name>
    <name type="common">Yeast</name>
    <dbReference type="NCBI Taxonomy" id="226230"/>
    <lineage>
        <taxon>Eukaryota</taxon>
        <taxon>Fungi</taxon>
        <taxon>Dikarya</taxon>
        <taxon>Ascomycota</taxon>
        <taxon>Saccharomycotina</taxon>
        <taxon>Saccharomycetes</taxon>
        <taxon>Saccharomycetales</taxon>
        <taxon>Saccharomycetaceae</taxon>
        <taxon>Saccharomyces</taxon>
    </lineage>
</organism>
<dbReference type="PROSITE" id="PS50158">
    <property type="entry name" value="ZF_CCHC"/>
    <property type="match status" value="1"/>
</dbReference>
<dbReference type="GO" id="GO:0008270">
    <property type="term" value="F:zinc ion binding"/>
    <property type="evidence" value="ECO:0007669"/>
    <property type="project" value="UniProtKB-KW"/>
</dbReference>
<proteinExistence type="predicted"/>
<reference evidence="3" key="1">
    <citation type="submission" date="2022-10" db="EMBL/GenBank/DDBJ databases">
        <authorList>
            <person name="Byrne P K."/>
        </authorList>
    </citation>
    <scope>NUCLEOTIDE SEQUENCE</scope>
    <source>
        <strain evidence="3">IFO1802</strain>
    </source>
</reference>
<protein>
    <recommendedName>
        <fullName evidence="2">CCHC-type domain-containing protein</fullName>
    </recommendedName>
</protein>
<evidence type="ECO:0000313" key="4">
    <source>
        <dbReference type="Proteomes" id="UP001162087"/>
    </source>
</evidence>
<dbReference type="Proteomes" id="UP001162087">
    <property type="component" value="Chromosome 7"/>
</dbReference>
<dbReference type="InterPro" id="IPR001878">
    <property type="entry name" value="Znf_CCHC"/>
</dbReference>
<dbReference type="Pfam" id="PF19259">
    <property type="entry name" value="Ty3_capsid"/>
    <property type="match status" value="1"/>
</dbReference>
<evidence type="ECO:0000256" key="1">
    <source>
        <dbReference type="PROSITE-ProRule" id="PRU00047"/>
    </source>
</evidence>
<accession>A0AA35JHU4</accession>
<dbReference type="SMART" id="SM00343">
    <property type="entry name" value="ZnF_C2HC"/>
    <property type="match status" value="1"/>
</dbReference>
<keyword evidence="1" id="KW-0479">Metal-binding</keyword>
<dbReference type="SUPFAM" id="SSF57756">
    <property type="entry name" value="Retrovirus zinc finger-like domains"/>
    <property type="match status" value="1"/>
</dbReference>
<dbReference type="Gene3D" id="4.10.60.10">
    <property type="entry name" value="Zinc finger, CCHC-type"/>
    <property type="match status" value="1"/>
</dbReference>
<keyword evidence="1" id="KW-0862">Zinc</keyword>
<dbReference type="RefSeq" id="XP_056087929.1">
    <property type="nucleotide sequence ID" value="XM_056228183.1"/>
</dbReference>
<evidence type="ECO:0000259" key="2">
    <source>
        <dbReference type="PROSITE" id="PS50158"/>
    </source>
</evidence>
<dbReference type="GO" id="GO:0003676">
    <property type="term" value="F:nucleic acid binding"/>
    <property type="evidence" value="ECO:0007669"/>
    <property type="project" value="InterPro"/>
</dbReference>
<dbReference type="EMBL" id="OX365902">
    <property type="protein sequence ID" value="CAI4062643.1"/>
    <property type="molecule type" value="Genomic_DNA"/>
</dbReference>
<keyword evidence="4" id="KW-1185">Reference proteome</keyword>
<dbReference type="GeneID" id="80924229"/>
<name>A0AA35JHU4_SACK1</name>
<sequence length="201" mass="23376">MEKDLPQMHYTSFINDLRDHSLQSVDTYKIELALEKLTQTGNVRDYNAQFESLRLLLPPNCRSEHSLINSYTRGLKGHIRKELRLRGPITIHDAKEIAYRAETIDDMDLPYSNGSRQRTLHNADPDAMEIDAMYSRRTRNQRLGARPKYSSDDNNEWKKKLLTICFRHRLCFNCGEPGHFSRMCPLKHRSKANLSKNASSP</sequence>
<feature type="domain" description="CCHC-type" evidence="2">
    <location>
        <begin position="171"/>
        <end position="185"/>
    </location>
</feature>
<evidence type="ECO:0000313" key="3">
    <source>
        <dbReference type="EMBL" id="CAI4062643.1"/>
    </source>
</evidence>
<dbReference type="AlphaFoldDB" id="A0AA35JHU4"/>
<dbReference type="InterPro" id="IPR045358">
    <property type="entry name" value="Ty3_capsid"/>
</dbReference>
<gene>
    <name evidence="3" type="primary">SKDI07G4140</name>
    <name evidence="3" type="ORF">SKDI_07G4140</name>
</gene>
<dbReference type="InterPro" id="IPR036875">
    <property type="entry name" value="Znf_CCHC_sf"/>
</dbReference>
<dbReference type="Pfam" id="PF00098">
    <property type="entry name" value="zf-CCHC"/>
    <property type="match status" value="1"/>
</dbReference>
<keyword evidence="1" id="KW-0863">Zinc-finger</keyword>